<gene>
    <name evidence="6" type="primary">LOC101858030</name>
</gene>
<accession>A0ABM0JQ47</accession>
<reference evidence="6" key="1">
    <citation type="submission" date="2025-08" db="UniProtKB">
        <authorList>
            <consortium name="RefSeq"/>
        </authorList>
    </citation>
    <scope>IDENTIFICATION</scope>
</reference>
<evidence type="ECO:0000256" key="1">
    <source>
        <dbReference type="ARBA" id="ARBA00007698"/>
    </source>
</evidence>
<dbReference type="GeneID" id="101858030"/>
<evidence type="ECO:0000313" key="6">
    <source>
        <dbReference type="RefSeq" id="XP_005098925.1"/>
    </source>
</evidence>
<dbReference type="Pfam" id="PF00453">
    <property type="entry name" value="Ribosomal_L20"/>
    <property type="match status" value="1"/>
</dbReference>
<dbReference type="NCBIfam" id="TIGR01032">
    <property type="entry name" value="rplT_bact"/>
    <property type="match status" value="1"/>
</dbReference>
<dbReference type="PANTHER" id="PTHR10986">
    <property type="entry name" value="39S RIBOSOMAL PROTEIN L20"/>
    <property type="match status" value="1"/>
</dbReference>
<keyword evidence="2 4" id="KW-0689">Ribosomal protein</keyword>
<dbReference type="InterPro" id="IPR005813">
    <property type="entry name" value="Ribosomal_bL20"/>
</dbReference>
<dbReference type="RefSeq" id="XP_005098925.1">
    <property type="nucleotide sequence ID" value="XM_005098868.3"/>
</dbReference>
<dbReference type="PRINTS" id="PR00062">
    <property type="entry name" value="RIBOSOMALL20"/>
</dbReference>
<dbReference type="Gene3D" id="1.10.1900.20">
    <property type="entry name" value="Ribosomal protein L20"/>
    <property type="match status" value="1"/>
</dbReference>
<dbReference type="Proteomes" id="UP000694888">
    <property type="component" value="Unplaced"/>
</dbReference>
<evidence type="ECO:0000256" key="2">
    <source>
        <dbReference type="ARBA" id="ARBA00022980"/>
    </source>
</evidence>
<evidence type="ECO:0000256" key="4">
    <source>
        <dbReference type="RuleBase" id="RU000561"/>
    </source>
</evidence>
<evidence type="ECO:0000256" key="3">
    <source>
        <dbReference type="ARBA" id="ARBA00023274"/>
    </source>
</evidence>
<name>A0ABM0JQ47_APLCA</name>
<organism evidence="5 6">
    <name type="scientific">Aplysia californica</name>
    <name type="common">California sea hare</name>
    <dbReference type="NCBI Taxonomy" id="6500"/>
    <lineage>
        <taxon>Eukaryota</taxon>
        <taxon>Metazoa</taxon>
        <taxon>Spiralia</taxon>
        <taxon>Lophotrochozoa</taxon>
        <taxon>Mollusca</taxon>
        <taxon>Gastropoda</taxon>
        <taxon>Heterobranchia</taxon>
        <taxon>Euthyneura</taxon>
        <taxon>Tectipleura</taxon>
        <taxon>Aplysiida</taxon>
        <taxon>Aplysioidea</taxon>
        <taxon>Aplysiidae</taxon>
        <taxon>Aplysia</taxon>
    </lineage>
</organism>
<keyword evidence="5" id="KW-1185">Reference proteome</keyword>
<dbReference type="InterPro" id="IPR035566">
    <property type="entry name" value="Ribosomal_protein_bL20_C"/>
</dbReference>
<keyword evidence="3 4" id="KW-0687">Ribonucleoprotein</keyword>
<dbReference type="SUPFAM" id="SSF74731">
    <property type="entry name" value="Ribosomal protein L20"/>
    <property type="match status" value="1"/>
</dbReference>
<proteinExistence type="inferred from homology"/>
<evidence type="ECO:0000313" key="5">
    <source>
        <dbReference type="Proteomes" id="UP000694888"/>
    </source>
</evidence>
<protein>
    <submittedName>
        <fullName evidence="6">50S ribosomal protein L20</fullName>
    </submittedName>
</protein>
<dbReference type="GO" id="GO:0005840">
    <property type="term" value="C:ribosome"/>
    <property type="evidence" value="ECO:0007669"/>
    <property type="project" value="UniProtKB-KW"/>
</dbReference>
<comment type="similarity">
    <text evidence="1 4">Belongs to the bacterial ribosomal protein bL20 family.</text>
</comment>
<sequence>MVFLTRHLLYRRFYQPHHDRSWKKEMQNRLTWHFYGRRRNCYALQKDAIRRSLRFATVVRSSRRRHVNYIFSDRIAAGCAQHGVQYSSFMRSLYENNIAIDKKVLSSLAVYEPRTFQSLCEFVKKQHTEKVYAGLAASVEPTPSGIVTREMVDKVYKS</sequence>